<evidence type="ECO:0000313" key="3">
    <source>
        <dbReference type="Proteomes" id="UP000501690"/>
    </source>
</evidence>
<sequence>MAPKERKVEEMIHTFRQKIAQAKDMAPKERKAPNVGSGVPSPHNILRSSGGSKTIL</sequence>
<organism evidence="2 3">
    <name type="scientific">Vigna unguiculata</name>
    <name type="common">Cowpea</name>
    <dbReference type="NCBI Taxonomy" id="3917"/>
    <lineage>
        <taxon>Eukaryota</taxon>
        <taxon>Viridiplantae</taxon>
        <taxon>Streptophyta</taxon>
        <taxon>Embryophyta</taxon>
        <taxon>Tracheophyta</taxon>
        <taxon>Spermatophyta</taxon>
        <taxon>Magnoliopsida</taxon>
        <taxon>eudicotyledons</taxon>
        <taxon>Gunneridae</taxon>
        <taxon>Pentapetalae</taxon>
        <taxon>rosids</taxon>
        <taxon>fabids</taxon>
        <taxon>Fabales</taxon>
        <taxon>Fabaceae</taxon>
        <taxon>Papilionoideae</taxon>
        <taxon>50 kb inversion clade</taxon>
        <taxon>NPAAA clade</taxon>
        <taxon>indigoferoid/millettioid clade</taxon>
        <taxon>Phaseoleae</taxon>
        <taxon>Vigna</taxon>
    </lineage>
</organism>
<dbReference type="AlphaFoldDB" id="A0A4D6MFQ4"/>
<gene>
    <name evidence="2" type="ORF">DEO72_LG7g1133</name>
</gene>
<feature type="region of interest" description="Disordered" evidence="1">
    <location>
        <begin position="20"/>
        <end position="56"/>
    </location>
</feature>
<proteinExistence type="predicted"/>
<name>A0A4D6MFQ4_VIGUN</name>
<reference evidence="2 3" key="1">
    <citation type="submission" date="2019-04" db="EMBL/GenBank/DDBJ databases">
        <title>An improved genome assembly and genetic linkage map for asparagus bean, Vigna unguiculata ssp. sesquipedialis.</title>
        <authorList>
            <person name="Xia Q."/>
            <person name="Zhang R."/>
            <person name="Dong Y."/>
        </authorList>
    </citation>
    <scope>NUCLEOTIDE SEQUENCE [LARGE SCALE GENOMIC DNA]</scope>
    <source>
        <tissue evidence="2">Leaf</tissue>
    </source>
</reference>
<accession>A0A4D6MFQ4</accession>
<evidence type="ECO:0000256" key="1">
    <source>
        <dbReference type="SAM" id="MobiDB-lite"/>
    </source>
</evidence>
<dbReference type="EMBL" id="CP039351">
    <property type="protein sequence ID" value="QCD99847.1"/>
    <property type="molecule type" value="Genomic_DNA"/>
</dbReference>
<protein>
    <submittedName>
        <fullName evidence="2">Uncharacterized protein</fullName>
    </submittedName>
</protein>
<keyword evidence="3" id="KW-1185">Reference proteome</keyword>
<feature type="compositionally biased region" description="Polar residues" evidence="1">
    <location>
        <begin position="46"/>
        <end position="56"/>
    </location>
</feature>
<evidence type="ECO:0000313" key="2">
    <source>
        <dbReference type="EMBL" id="QCD99847.1"/>
    </source>
</evidence>
<dbReference type="Proteomes" id="UP000501690">
    <property type="component" value="Linkage Group LG7"/>
</dbReference>